<organism evidence="1 2">
    <name type="scientific">Aphis craccivora</name>
    <name type="common">Cowpea aphid</name>
    <dbReference type="NCBI Taxonomy" id="307492"/>
    <lineage>
        <taxon>Eukaryota</taxon>
        <taxon>Metazoa</taxon>
        <taxon>Ecdysozoa</taxon>
        <taxon>Arthropoda</taxon>
        <taxon>Hexapoda</taxon>
        <taxon>Insecta</taxon>
        <taxon>Pterygota</taxon>
        <taxon>Neoptera</taxon>
        <taxon>Paraneoptera</taxon>
        <taxon>Hemiptera</taxon>
        <taxon>Sternorrhyncha</taxon>
        <taxon>Aphidomorpha</taxon>
        <taxon>Aphidoidea</taxon>
        <taxon>Aphididae</taxon>
        <taxon>Aphidini</taxon>
        <taxon>Aphis</taxon>
        <taxon>Aphis</taxon>
    </lineage>
</organism>
<dbReference type="EMBL" id="VUJU01003898">
    <property type="protein sequence ID" value="KAF0756261.1"/>
    <property type="molecule type" value="Genomic_DNA"/>
</dbReference>
<keyword evidence="2" id="KW-1185">Reference proteome</keyword>
<accession>A0A6G0YIE8</accession>
<comment type="caution">
    <text evidence="1">The sequence shown here is derived from an EMBL/GenBank/DDBJ whole genome shotgun (WGS) entry which is preliminary data.</text>
</comment>
<sequence length="180" mass="21065">MVIVLIKFEIKIVIISSVYMPNKAAIEVINDIFYNYSNADFILLGDFNIPSAISTNTKELFFDNISFLNMYQFNNICNSKMISSTMFYQTIILLIFLANKSNISLFYSLLSNIINSFVPTYIKSNSSYPISFSNELKLLINQKKKTNFNFKYLKSYSNYIKFSNLRTKCKNLRHIDYFTH</sequence>
<dbReference type="Proteomes" id="UP000478052">
    <property type="component" value="Unassembled WGS sequence"/>
</dbReference>
<protein>
    <submittedName>
        <fullName evidence="1">Uncharacterized protein</fullName>
    </submittedName>
</protein>
<evidence type="ECO:0000313" key="2">
    <source>
        <dbReference type="Proteomes" id="UP000478052"/>
    </source>
</evidence>
<dbReference type="InterPro" id="IPR036691">
    <property type="entry name" value="Endo/exonu/phosph_ase_sf"/>
</dbReference>
<dbReference type="SUPFAM" id="SSF56219">
    <property type="entry name" value="DNase I-like"/>
    <property type="match status" value="1"/>
</dbReference>
<name>A0A6G0YIE8_APHCR</name>
<proteinExistence type="predicted"/>
<evidence type="ECO:0000313" key="1">
    <source>
        <dbReference type="EMBL" id="KAF0756261.1"/>
    </source>
</evidence>
<dbReference type="OrthoDB" id="10056483at2759"/>
<dbReference type="AlphaFoldDB" id="A0A6G0YIE8"/>
<reference evidence="1 2" key="1">
    <citation type="submission" date="2019-08" db="EMBL/GenBank/DDBJ databases">
        <title>Whole genome of Aphis craccivora.</title>
        <authorList>
            <person name="Voronova N.V."/>
            <person name="Shulinski R.S."/>
            <person name="Bandarenka Y.V."/>
            <person name="Zhorov D.G."/>
            <person name="Warner D."/>
        </authorList>
    </citation>
    <scope>NUCLEOTIDE SEQUENCE [LARGE SCALE GENOMIC DNA]</scope>
    <source>
        <strain evidence="1">180601</strain>
        <tissue evidence="1">Whole Body</tissue>
    </source>
</reference>
<gene>
    <name evidence="1" type="ORF">FWK35_00013048</name>
</gene>